<dbReference type="Proteomes" id="UP000799437">
    <property type="component" value="Unassembled WGS sequence"/>
</dbReference>
<organism evidence="1 2">
    <name type="scientific">Pseudovirgaria hyperparasitica</name>
    <dbReference type="NCBI Taxonomy" id="470096"/>
    <lineage>
        <taxon>Eukaryota</taxon>
        <taxon>Fungi</taxon>
        <taxon>Dikarya</taxon>
        <taxon>Ascomycota</taxon>
        <taxon>Pezizomycotina</taxon>
        <taxon>Dothideomycetes</taxon>
        <taxon>Dothideomycetes incertae sedis</taxon>
        <taxon>Acrospermales</taxon>
        <taxon>Acrospermaceae</taxon>
        <taxon>Pseudovirgaria</taxon>
    </lineage>
</organism>
<dbReference type="RefSeq" id="XP_033597180.1">
    <property type="nucleotide sequence ID" value="XM_033739154.1"/>
</dbReference>
<name>A0A6A6VY16_9PEZI</name>
<dbReference type="EMBL" id="ML996579">
    <property type="protein sequence ID" value="KAF2754729.1"/>
    <property type="molecule type" value="Genomic_DNA"/>
</dbReference>
<proteinExistence type="predicted"/>
<dbReference type="AlphaFoldDB" id="A0A6A6VY16"/>
<dbReference type="OrthoDB" id="3231004at2759"/>
<reference evidence="1" key="1">
    <citation type="journal article" date="2020" name="Stud. Mycol.">
        <title>101 Dothideomycetes genomes: a test case for predicting lifestyles and emergence of pathogens.</title>
        <authorList>
            <person name="Haridas S."/>
            <person name="Albert R."/>
            <person name="Binder M."/>
            <person name="Bloem J."/>
            <person name="Labutti K."/>
            <person name="Salamov A."/>
            <person name="Andreopoulos B."/>
            <person name="Baker S."/>
            <person name="Barry K."/>
            <person name="Bills G."/>
            <person name="Bluhm B."/>
            <person name="Cannon C."/>
            <person name="Castanera R."/>
            <person name="Culley D."/>
            <person name="Daum C."/>
            <person name="Ezra D."/>
            <person name="Gonzalez J."/>
            <person name="Henrissat B."/>
            <person name="Kuo A."/>
            <person name="Liang C."/>
            <person name="Lipzen A."/>
            <person name="Lutzoni F."/>
            <person name="Magnuson J."/>
            <person name="Mondo S."/>
            <person name="Nolan M."/>
            <person name="Ohm R."/>
            <person name="Pangilinan J."/>
            <person name="Park H.-J."/>
            <person name="Ramirez L."/>
            <person name="Alfaro M."/>
            <person name="Sun H."/>
            <person name="Tritt A."/>
            <person name="Yoshinaga Y."/>
            <person name="Zwiers L.-H."/>
            <person name="Turgeon B."/>
            <person name="Goodwin S."/>
            <person name="Spatafora J."/>
            <person name="Crous P."/>
            <person name="Grigoriev I."/>
        </authorList>
    </citation>
    <scope>NUCLEOTIDE SEQUENCE</scope>
    <source>
        <strain evidence="1">CBS 121739</strain>
    </source>
</reference>
<gene>
    <name evidence="1" type="ORF">EJ05DRAFT_131526</name>
</gene>
<sequence>MVDSSTPPPISQSVTFSTRAIENVSDIMDALNISTAMSIGYGTIHGNGSAAFVNENKVLDSELNYIVSVAVNNDNTSVDQEDMEFQPIEDLPPDRFTEVYGDSFISGFEEGGVFNAIISIQVNDKRKLREVKQAVDVQLAVGPVPVDVGVKEELNKSHIEALQDTEITISVNWTGGGEVKKPEVPWTLASVVAVANAFPSMVARSCSKTQAILMRYTALKSFQQWKWKMVAKDPDWAKKFIILNYAPCQLYTSDLFDAMMSYKKLWKRISEILKNPSKFKIREPEKKPQYTSNTLATDDFYAPRLERGIHIETSMSNLSQSSEKLSPCQKRAKGFIERNNTFEIEDNTIGESWDLYAINHDRSPIPVDPLALNEAKLLCREAMTLIVQEAARLVDHPHLAYAEFNVMTGKTQMKRPDFAYPEVLRMRLPVPNANDASDDSMTQDAAAIKTQAFSRDNDLYTHLVGDPPLARRTYKAFTSLDLNETPRGRVQAQKGENTLRKICLHSYHHHSLAWSSFDADADGAIGAIGFGFAHDPPSDKNSKDCFLHHYGHPSGDAESKCKVLDLGSKTASTEITRIDICFVPGTGRIAGIVFYDDFVDATTERLAIRQWGAAGREPDGLQVVTQTPPDDGEKWRFVGVCGEFDSSMFGEVLARVSGIWRRV</sequence>
<evidence type="ECO:0000313" key="1">
    <source>
        <dbReference type="EMBL" id="KAF2754729.1"/>
    </source>
</evidence>
<accession>A0A6A6VY16</accession>
<keyword evidence="2" id="KW-1185">Reference proteome</keyword>
<protein>
    <submittedName>
        <fullName evidence="1">Uncharacterized protein</fullName>
    </submittedName>
</protein>
<dbReference type="GeneID" id="54480208"/>
<evidence type="ECO:0000313" key="2">
    <source>
        <dbReference type="Proteomes" id="UP000799437"/>
    </source>
</evidence>